<dbReference type="EMBL" id="JBGBPQ010000002">
    <property type="protein sequence ID" value="KAL1528065.1"/>
    <property type="molecule type" value="Genomic_DNA"/>
</dbReference>
<comment type="similarity">
    <text evidence="1">Belongs to the glycosyltransferase 90 family.</text>
</comment>
<dbReference type="PANTHER" id="PTHR12203:SF35">
    <property type="entry name" value="PROTEIN O-GLUCOSYLTRANSFERASE 1"/>
    <property type="match status" value="1"/>
</dbReference>
<evidence type="ECO:0000313" key="6">
    <source>
        <dbReference type="Proteomes" id="UP001515480"/>
    </source>
</evidence>
<keyword evidence="6" id="KW-1185">Reference proteome</keyword>
<reference evidence="5 6" key="1">
    <citation type="journal article" date="2024" name="Science">
        <title>Giant polyketide synthase enzymes in the biosynthesis of giant marine polyether toxins.</title>
        <authorList>
            <person name="Fallon T.R."/>
            <person name="Shende V.V."/>
            <person name="Wierzbicki I.H."/>
            <person name="Pendleton A.L."/>
            <person name="Watervoot N.F."/>
            <person name="Auber R.P."/>
            <person name="Gonzalez D.J."/>
            <person name="Wisecaver J.H."/>
            <person name="Moore B.S."/>
        </authorList>
    </citation>
    <scope>NUCLEOTIDE SEQUENCE [LARGE SCALE GENOMIC DNA]</scope>
    <source>
        <strain evidence="5 6">12B1</strain>
    </source>
</reference>
<dbReference type="Pfam" id="PF05686">
    <property type="entry name" value="Glyco_transf_90"/>
    <property type="match status" value="2"/>
</dbReference>
<gene>
    <name evidence="4" type="ORF">AB1Y20_007878</name>
    <name evidence="5" type="ORF">AB1Y20_009431</name>
</gene>
<organism evidence="5 6">
    <name type="scientific">Prymnesium parvum</name>
    <name type="common">Toxic golden alga</name>
    <dbReference type="NCBI Taxonomy" id="97485"/>
    <lineage>
        <taxon>Eukaryota</taxon>
        <taxon>Haptista</taxon>
        <taxon>Haptophyta</taxon>
        <taxon>Prymnesiophyceae</taxon>
        <taxon>Prymnesiales</taxon>
        <taxon>Prymnesiaceae</taxon>
        <taxon>Prymnesium</taxon>
    </lineage>
</organism>
<dbReference type="Proteomes" id="UP001515480">
    <property type="component" value="Unassembled WGS sequence"/>
</dbReference>
<feature type="domain" description="Glycosyl transferase CAP10" evidence="3">
    <location>
        <begin position="89"/>
        <end position="388"/>
    </location>
</feature>
<name>A0AB34K213_PRYPA</name>
<accession>A0AB34K213</accession>
<evidence type="ECO:0000256" key="2">
    <source>
        <dbReference type="ARBA" id="ARBA00022679"/>
    </source>
</evidence>
<keyword evidence="2" id="KW-0808">Transferase</keyword>
<evidence type="ECO:0000259" key="3">
    <source>
        <dbReference type="SMART" id="SM00672"/>
    </source>
</evidence>
<comment type="caution">
    <text evidence="5">The sequence shown here is derived from an EMBL/GenBank/DDBJ whole genome shotgun (WGS) entry which is preliminary data.</text>
</comment>
<evidence type="ECO:0000313" key="4">
    <source>
        <dbReference type="EMBL" id="KAL1507016.1"/>
    </source>
</evidence>
<proteinExistence type="inferred from homology"/>
<dbReference type="SMART" id="SM00672">
    <property type="entry name" value="CAP10"/>
    <property type="match status" value="1"/>
</dbReference>
<sequence length="476" mass="54195">MAAPAATCEAELPPPLMGQLRRDMQHWPLGGITPRHLARLRALKPDNAVRAAVMIVNRSVFWQRPTRRPRSPMLLALVHDLQELADAHPLADVELVLNVDDYPFIPASPRPLPLFSHYQTREHHDILCPGGSFREVAFDAAMLRGCEHYDSASPWQGKARVGFWQGHPYCGRHRFGKCSRLLLSHLSAQNVSQLLDVGLTFYEPAHDFHLRVEKCLLECAANPSPSGARSKGAGRAQRQCAARGCANAYAAPGDLPRRATPLKVRPWVRIERHADFRYLLQLDGHSSSWRLQFLLATNSAVFKQSSYYWEYYYSALRPYVHYWPFWERSPTDVLQVLENASRPENDEALRLVGARGCRLAHQLLNPHARQCYWRALLRLYAARLQKAPVLGDWPDAKRVRCSREDYAVKGGCEGWIQHGPRTLDRVDWSTVTQRWRRTDAESLDRVVAAIELQIRAAPGFESDIESISPRLTESKK</sequence>
<evidence type="ECO:0000256" key="1">
    <source>
        <dbReference type="ARBA" id="ARBA00010118"/>
    </source>
</evidence>
<dbReference type="InterPro" id="IPR051091">
    <property type="entry name" value="O-Glucosyltr/Glycosyltrsf_90"/>
</dbReference>
<dbReference type="GO" id="GO:0016740">
    <property type="term" value="F:transferase activity"/>
    <property type="evidence" value="ECO:0007669"/>
    <property type="project" value="UniProtKB-KW"/>
</dbReference>
<dbReference type="PANTHER" id="PTHR12203">
    <property type="entry name" value="KDEL LYS-ASP-GLU-LEU CONTAINING - RELATED"/>
    <property type="match status" value="1"/>
</dbReference>
<dbReference type="InterPro" id="IPR006598">
    <property type="entry name" value="CAP10"/>
</dbReference>
<dbReference type="EMBL" id="JBGBPQ010000018">
    <property type="protein sequence ID" value="KAL1507016.1"/>
    <property type="molecule type" value="Genomic_DNA"/>
</dbReference>
<evidence type="ECO:0000313" key="5">
    <source>
        <dbReference type="EMBL" id="KAL1528065.1"/>
    </source>
</evidence>
<protein>
    <recommendedName>
        <fullName evidence="3">Glycosyl transferase CAP10 domain-containing protein</fullName>
    </recommendedName>
</protein>
<dbReference type="AlphaFoldDB" id="A0AB34K213"/>